<evidence type="ECO:0000313" key="2">
    <source>
        <dbReference type="EMBL" id="GAI73278.1"/>
    </source>
</evidence>
<dbReference type="Pfam" id="PF01012">
    <property type="entry name" value="ETF"/>
    <property type="match status" value="1"/>
</dbReference>
<dbReference type="AlphaFoldDB" id="X1QYB3"/>
<dbReference type="PANTHER" id="PTHR21294">
    <property type="entry name" value="ELECTRON TRANSFER FLAVOPROTEIN BETA-SUBUNIT"/>
    <property type="match status" value="1"/>
</dbReference>
<feature type="domain" description="Electron transfer flavoprotein alpha/beta-subunit N-terminal" evidence="1">
    <location>
        <begin position="1"/>
        <end position="168"/>
    </location>
</feature>
<protein>
    <recommendedName>
        <fullName evidence="1">Electron transfer flavoprotein alpha/beta-subunit N-terminal domain-containing protein</fullName>
    </recommendedName>
</protein>
<gene>
    <name evidence="2" type="ORF">S12H4_23804</name>
</gene>
<evidence type="ECO:0000259" key="1">
    <source>
        <dbReference type="SMART" id="SM00893"/>
    </source>
</evidence>
<dbReference type="CDD" id="cd01714">
    <property type="entry name" value="ETF_beta"/>
    <property type="match status" value="1"/>
</dbReference>
<dbReference type="Gene3D" id="3.40.50.620">
    <property type="entry name" value="HUPs"/>
    <property type="match status" value="1"/>
</dbReference>
<dbReference type="GO" id="GO:0009055">
    <property type="term" value="F:electron transfer activity"/>
    <property type="evidence" value="ECO:0007669"/>
    <property type="project" value="InterPro"/>
</dbReference>
<dbReference type="InterPro" id="IPR033948">
    <property type="entry name" value="ETF_beta_N"/>
</dbReference>
<sequence>ALRIKDAQGGKITAISLGINLLRDILKKPLSMGADELILLEDEAFAEGDSWSTAYALAMAIKKIGDYDLIFCGRQAADWDAGQVGSGIAEILGLPSVTLAQKIDITDGKARVERVTADGYEVIEVPLPALITVSNELGEPRYPTIRGIMAAKKKEPVIWKPADIEGEPSQFGAAGRRTKLLKLFQPV</sequence>
<comment type="caution">
    <text evidence="2">The sequence shown here is derived from an EMBL/GenBank/DDBJ whole genome shotgun (WGS) entry which is preliminary data.</text>
</comment>
<organism evidence="2">
    <name type="scientific">marine sediment metagenome</name>
    <dbReference type="NCBI Taxonomy" id="412755"/>
    <lineage>
        <taxon>unclassified sequences</taxon>
        <taxon>metagenomes</taxon>
        <taxon>ecological metagenomes</taxon>
    </lineage>
</organism>
<dbReference type="InterPro" id="IPR014729">
    <property type="entry name" value="Rossmann-like_a/b/a_fold"/>
</dbReference>
<dbReference type="SUPFAM" id="SSF52402">
    <property type="entry name" value="Adenine nucleotide alpha hydrolases-like"/>
    <property type="match status" value="1"/>
</dbReference>
<dbReference type="SMART" id="SM00893">
    <property type="entry name" value="ETF"/>
    <property type="match status" value="1"/>
</dbReference>
<feature type="non-terminal residue" evidence="2">
    <location>
        <position position="187"/>
    </location>
</feature>
<dbReference type="InterPro" id="IPR014730">
    <property type="entry name" value="ETF_a/b_N"/>
</dbReference>
<accession>X1QYB3</accession>
<reference evidence="2" key="1">
    <citation type="journal article" date="2014" name="Front. Microbiol.">
        <title>High frequency of phylogenetically diverse reductive dehalogenase-homologous genes in deep subseafloor sedimentary metagenomes.</title>
        <authorList>
            <person name="Kawai M."/>
            <person name="Futagami T."/>
            <person name="Toyoda A."/>
            <person name="Takaki Y."/>
            <person name="Nishi S."/>
            <person name="Hori S."/>
            <person name="Arai W."/>
            <person name="Tsubouchi T."/>
            <person name="Morono Y."/>
            <person name="Uchiyama I."/>
            <person name="Ito T."/>
            <person name="Fujiyama A."/>
            <person name="Inagaki F."/>
            <person name="Takami H."/>
        </authorList>
    </citation>
    <scope>NUCLEOTIDE SEQUENCE</scope>
    <source>
        <strain evidence="2">Expedition CK06-06</strain>
    </source>
</reference>
<feature type="non-terminal residue" evidence="2">
    <location>
        <position position="1"/>
    </location>
</feature>
<proteinExistence type="predicted"/>
<dbReference type="EMBL" id="BARW01012730">
    <property type="protein sequence ID" value="GAI73278.1"/>
    <property type="molecule type" value="Genomic_DNA"/>
</dbReference>
<dbReference type="PANTHER" id="PTHR21294:SF17">
    <property type="entry name" value="PROTEIN FIXA"/>
    <property type="match status" value="1"/>
</dbReference>
<dbReference type="InterPro" id="IPR012255">
    <property type="entry name" value="ETF_b"/>
</dbReference>
<name>X1QYB3_9ZZZZ</name>